<dbReference type="GO" id="GO:0004519">
    <property type="term" value="F:endonuclease activity"/>
    <property type="evidence" value="ECO:0007669"/>
    <property type="project" value="TreeGrafter"/>
</dbReference>
<dbReference type="InterPro" id="IPR002625">
    <property type="entry name" value="Smr_dom"/>
</dbReference>
<feature type="domain" description="Smr" evidence="2">
    <location>
        <begin position="444"/>
        <end position="530"/>
    </location>
</feature>
<feature type="compositionally biased region" description="Basic residues" evidence="1">
    <location>
        <begin position="200"/>
        <end position="211"/>
    </location>
</feature>
<protein>
    <recommendedName>
        <fullName evidence="2">Smr domain-containing protein</fullName>
    </recommendedName>
</protein>
<evidence type="ECO:0000313" key="3">
    <source>
        <dbReference type="EMBL" id="CZR52188.1"/>
    </source>
</evidence>
<keyword evidence="4" id="KW-1185">Reference proteome</keyword>
<feature type="region of interest" description="Disordered" evidence="1">
    <location>
        <begin position="181"/>
        <end position="236"/>
    </location>
</feature>
<dbReference type="CDD" id="cd14279">
    <property type="entry name" value="CUE"/>
    <property type="match status" value="1"/>
</dbReference>
<name>A0A1L7WHD7_9HELO</name>
<dbReference type="OrthoDB" id="443981at2759"/>
<dbReference type="Proteomes" id="UP000184330">
    <property type="component" value="Unassembled WGS sequence"/>
</dbReference>
<dbReference type="GO" id="GO:0005634">
    <property type="term" value="C:nucleus"/>
    <property type="evidence" value="ECO:0007669"/>
    <property type="project" value="TreeGrafter"/>
</dbReference>
<organism evidence="3 4">
    <name type="scientific">Phialocephala subalpina</name>
    <dbReference type="NCBI Taxonomy" id="576137"/>
    <lineage>
        <taxon>Eukaryota</taxon>
        <taxon>Fungi</taxon>
        <taxon>Dikarya</taxon>
        <taxon>Ascomycota</taxon>
        <taxon>Pezizomycotina</taxon>
        <taxon>Leotiomycetes</taxon>
        <taxon>Helotiales</taxon>
        <taxon>Mollisiaceae</taxon>
        <taxon>Phialocephala</taxon>
        <taxon>Phialocephala fortinii species complex</taxon>
    </lineage>
</organism>
<dbReference type="STRING" id="576137.A0A1L7WHD7"/>
<accession>A0A1L7WHD7</accession>
<dbReference type="Pfam" id="PF26286">
    <property type="entry name" value="UBA_10"/>
    <property type="match status" value="1"/>
</dbReference>
<dbReference type="SUPFAM" id="SSF46934">
    <property type="entry name" value="UBA-like"/>
    <property type="match status" value="1"/>
</dbReference>
<dbReference type="PANTHER" id="PTHR46535:SF1">
    <property type="entry name" value="NEDD4-BINDING PROTEIN 2"/>
    <property type="match status" value="1"/>
</dbReference>
<dbReference type="SUPFAM" id="SSF160443">
    <property type="entry name" value="SMR domain-like"/>
    <property type="match status" value="1"/>
</dbReference>
<evidence type="ECO:0000313" key="4">
    <source>
        <dbReference type="Proteomes" id="UP000184330"/>
    </source>
</evidence>
<reference evidence="3 4" key="1">
    <citation type="submission" date="2016-03" db="EMBL/GenBank/DDBJ databases">
        <authorList>
            <person name="Ploux O."/>
        </authorList>
    </citation>
    <scope>NUCLEOTIDE SEQUENCE [LARGE SCALE GENOMIC DNA]</scope>
    <source>
        <strain evidence="3 4">UAMH 11012</strain>
    </source>
</reference>
<dbReference type="InterPro" id="IPR009060">
    <property type="entry name" value="UBA-like_sf"/>
</dbReference>
<dbReference type="EMBL" id="FJOG01000002">
    <property type="protein sequence ID" value="CZR52188.1"/>
    <property type="molecule type" value="Genomic_DNA"/>
</dbReference>
<proteinExistence type="predicted"/>
<dbReference type="Pfam" id="PF08590">
    <property type="entry name" value="DUF1771"/>
    <property type="match status" value="1"/>
</dbReference>
<feature type="region of interest" description="Disordered" evidence="1">
    <location>
        <begin position="56"/>
        <end position="135"/>
    </location>
</feature>
<gene>
    <name evidence="3" type="ORF">PAC_02065</name>
</gene>
<dbReference type="Gene3D" id="3.30.1370.110">
    <property type="match status" value="1"/>
</dbReference>
<evidence type="ECO:0000256" key="1">
    <source>
        <dbReference type="SAM" id="MobiDB-lite"/>
    </source>
</evidence>
<dbReference type="InterPro" id="IPR052772">
    <property type="entry name" value="Endo/PolyKinase_Domain-Protein"/>
</dbReference>
<dbReference type="SMART" id="SM00463">
    <property type="entry name" value="SMR"/>
    <property type="match status" value="1"/>
</dbReference>
<dbReference type="InterPro" id="IPR058864">
    <property type="entry name" value="UBA_10"/>
</dbReference>
<dbReference type="InterPro" id="IPR036063">
    <property type="entry name" value="Smr_dom_sf"/>
</dbReference>
<feature type="compositionally biased region" description="Low complexity" evidence="1">
    <location>
        <begin position="220"/>
        <end position="233"/>
    </location>
</feature>
<sequence>MTNIAGLQAQLLEEYSKYIDASTVLAILSDYDVANASQLEEARHTLEILKSTVTSDEATGFDPSGASGTNDDQESARGEDESASARSARGWRSQTDDTSLNQDLSSLDLDGLDFSEGSRDDSTDQTYPSPLDGLDQESKENILMGMFPALNPFDIKWTLKKCKGDGGLAIDELMTQSFLEESGTRHRGIEAFSESEASRRPRKGKGKKKRNTRAEEWHSESPASPATPESPASKWDTGKQDIQFIADKTGMPIQQVNSIFHNSGGSVPTTISAIVQAHAALNIESDDPMVQINTAELRQDYPTIPQSEMEILVQITYPSISNARDLAKALASRPNKKSGIRLDIRHAPLQLDPEPSKAKLRAHNAVQPFDRAEAAAMVSSYREGRNAAFTQAHAAYRKGKSNHLMGEVAAYYSQIGRDLDAKARSAVSDAADALVATQSTRNELDLHGLNVKDAVRVSREKVTAWWHQLGEGRVGGKGVGSGYFIVTGQGRHTDGGRGKLGPAVVKMLMKEGWKVEVLSGNNGKLVVTGVATKR</sequence>
<evidence type="ECO:0000259" key="2">
    <source>
        <dbReference type="PROSITE" id="PS50828"/>
    </source>
</evidence>
<dbReference type="InterPro" id="IPR013899">
    <property type="entry name" value="DUF1771"/>
</dbReference>
<dbReference type="SMART" id="SM01162">
    <property type="entry name" value="DUF1771"/>
    <property type="match status" value="1"/>
</dbReference>
<dbReference type="PROSITE" id="PS50828">
    <property type="entry name" value="SMR"/>
    <property type="match status" value="1"/>
</dbReference>
<dbReference type="PANTHER" id="PTHR46535">
    <property type="entry name" value="NEDD4-BINDING PROTEIN 2"/>
    <property type="match status" value="1"/>
</dbReference>
<dbReference type="AlphaFoldDB" id="A0A1L7WHD7"/>
<feature type="compositionally biased region" description="Low complexity" evidence="1">
    <location>
        <begin position="84"/>
        <end position="115"/>
    </location>
</feature>